<evidence type="ECO:0000256" key="1">
    <source>
        <dbReference type="SAM" id="Phobius"/>
    </source>
</evidence>
<evidence type="ECO:0000313" key="3">
    <source>
        <dbReference type="Proteomes" id="UP000464214"/>
    </source>
</evidence>
<evidence type="ECO:0000313" key="2">
    <source>
        <dbReference type="EMBL" id="QHL86100.1"/>
    </source>
</evidence>
<keyword evidence="1" id="KW-1133">Transmembrane helix</keyword>
<dbReference type="AlphaFoldDB" id="A0A6P1NSU9"/>
<accession>A0A6P1NSU9</accession>
<keyword evidence="3" id="KW-1185">Reference proteome</keyword>
<sequence>MQDFLFYLLLGLAISGLTFYLNKGAAKSINQDDEGFTNLKMPKLYAIIGVLGLVGGAIFLGSFLVVEDIDVVTTVISLILCLSILWGLGIICLLWYFNHTLKFDEFSLEVVNVYGKQTKIYWQDITFMKFKPFSGLLILKDENNQKIAIHQHLVGLSAFTSMIDLKTSFNSEELKMPVSKPFIKGF</sequence>
<feature type="transmembrane region" description="Helical" evidence="1">
    <location>
        <begin position="71"/>
        <end position="97"/>
    </location>
</feature>
<keyword evidence="1" id="KW-0472">Membrane</keyword>
<dbReference type="RefSeq" id="WP_160688153.1">
    <property type="nucleotide sequence ID" value="NZ_CP047897.1"/>
</dbReference>
<proteinExistence type="predicted"/>
<gene>
    <name evidence="2" type="ORF">GU926_01010</name>
</gene>
<feature type="transmembrane region" description="Helical" evidence="1">
    <location>
        <begin position="44"/>
        <end position="65"/>
    </location>
</feature>
<dbReference type="EMBL" id="CP047897">
    <property type="protein sequence ID" value="QHL86100.1"/>
    <property type="molecule type" value="Genomic_DNA"/>
</dbReference>
<organism evidence="2 3">
    <name type="scientific">Nibribacter ruber</name>
    <dbReference type="NCBI Taxonomy" id="2698458"/>
    <lineage>
        <taxon>Bacteria</taxon>
        <taxon>Pseudomonadati</taxon>
        <taxon>Bacteroidota</taxon>
        <taxon>Cytophagia</taxon>
        <taxon>Cytophagales</taxon>
        <taxon>Hymenobacteraceae</taxon>
        <taxon>Nibribacter</taxon>
    </lineage>
</organism>
<dbReference type="Proteomes" id="UP000464214">
    <property type="component" value="Chromosome"/>
</dbReference>
<protein>
    <submittedName>
        <fullName evidence="2">Uncharacterized protein</fullName>
    </submittedName>
</protein>
<dbReference type="KEGG" id="nib:GU926_01010"/>
<name>A0A6P1NSU9_9BACT</name>
<feature type="transmembrane region" description="Helical" evidence="1">
    <location>
        <begin position="6"/>
        <end position="23"/>
    </location>
</feature>
<reference evidence="2 3" key="1">
    <citation type="submission" date="2020-01" db="EMBL/GenBank/DDBJ databases">
        <authorList>
            <person name="Kim M."/>
        </authorList>
    </citation>
    <scope>NUCLEOTIDE SEQUENCE [LARGE SCALE GENOMIC DNA]</scope>
    <source>
        <strain evidence="2 3">BT10</strain>
    </source>
</reference>
<keyword evidence="1" id="KW-0812">Transmembrane</keyword>